<sequence length="1836" mass="204327">MRKRNPGTIVNVSAGSSVEETVLGLLLIVFEASMAAAYIFLPERFRPRFSDFLGRRKVYYHRTHISHMRLDRMQRLVHKHTPPSTWLSLFSKFSGLWTFSTPNIHSLAFSSFRNIPPTTRTARSTVLQSHLSNGSPSPTSFISHIHPFRSLRIHGGGNINISRDSSILDLTVPNTNDTNTDNLIPSWISTILIPSSTTSVPSLLETDDWSEPGPASTTFDGRFCDELPNVLTLLVSKDVLGQHHKLLFSGSAGLSLPSGGPASDSRSISIDNGSLRYLLWVRTLIPQLSLYSKQRHEWAAAARWLDELSLQATAPVETPDVVEECRTRLESVPWRGNVSGAGRAIQLNTLHFASILSNRWLDDEVINAGSNWILQRLGPAKSRIRILNCLLVQRLQHARRSQPIYAPQTPVDNLIASHHLDILYLPLHVFGNHWTLLRINLHDYSYSYADCLHQRLSPPPSSLDLINWWLKSLLGMTTDLTISPFEFELPAQQDSYSCGIITLDIIAMILLHHERWQPNRAAIHRMEWFLRLSEDYDEDQPLDGSNSDFEDCGNDSSNTSEDTVGTAFTLPNPSAPIFPSPMEVDAIEHFPFTPDTPSGCPNQRNPSLKRPYSSLGTLNDESDSDSDSHEARSISRRRRLSSAKAGSSWSIQKALRDRVKVSGVTPVHGKLQTFKRKIRDDDPHAEFQDQNLLMVRCSACAKWITMRALYDVKLWKIHRATAKCTKKRSSGLSTRSLFTLGFGGPSKLKASFGTCPYPCPGLSQDSIPLISRYLCRTAAAGGGAPSRRHLIKDLFGFERISWKDLTQKQQRMVLRREEMLFLWKVSRSTQSIYAAGCEATVHGSPTGNPEPCSECRALYDLHKFTVALNRKMPNEENMKFVPKKYCPSELGKIYLRCKGVRELVEKDDGRSPWLRFAQGVTDGVYTSETLLGMVEAFMIKADRMRKGKSLRNIKYPAAFDNFCNLLASTSTRAYQTSRAYQTFRRQFGGRTMSSIRSIRAKMPRFRPGLSAHNISLAAAVLKKYNYSGPLALSWDDTDLEPAISILQESKDVCVVIGSTDGELRVESYDEIEQVLEQAHLHPAQKLRIWLLTIPLPKIPPILVTATACGSSEDAQALYEMHQKLADLLHSEQIHPVSLASDGTEVERQVQQLISQSTPSHHIYSIGNTLLGNFGRITLRIPLFLGQFPMVIVQDSKHGRKTARNQLFTGARMLVLGFFAAFFAQLRELAANALGPLFIRDVENVDRQDDRAAARTFSASALDFHMKTYPDQRGLSVYLFVLGDLVDAWQNRNISHQLRAKMVIRARFFLMAWRAHIVAHPDYSLQTLLRGAFGDLTPEEQANQTASGYHHTYFKADDLDLQQLMCYPTNDDLVTASDAAFKEAEQLLASLGINAEAMLKEYVEPVPGATKKKRAKATPCSESRGPQTIAEILALYQPPSKNTKAMDSFEACELALVATNVDQSLAIDDIPDSKEADFMEAKASIDAVCGPDSFLPVAATTVPASKPAPLAILTADHALNREVLVASRREHEPLFTTKSVRQRGRLALPLNDRTFNRLATQGPTLRESLILHLATLSSSEVSSTSKHATSGINRQVRHTGTFVEASGASGETTQAKNKATVRLASAKKFLYLREQAFESARHIHENFHLANVTSIHGLNPGHFVIVLRPGKVKEILLGEVITMYSKGEGKNARHEWIPSTENIGILSYLYIRVFAPFAGDSMFNSMSCPSLSSSSFIQIPRSHILFSLASASRDIIVQEMNSPAGHPLSLVTLCTYSTSILLQFRKCEAALYDGLKTLKRTMRAKDDGAFPPPPGPEAAVDVGSDDPDGDSDVDSVV</sequence>
<name>A0A0C2XVX0_HEBCY</name>
<organism evidence="7 8">
    <name type="scientific">Hebeloma cylindrosporum</name>
    <dbReference type="NCBI Taxonomy" id="76867"/>
    <lineage>
        <taxon>Eukaryota</taxon>
        <taxon>Fungi</taxon>
        <taxon>Dikarya</taxon>
        <taxon>Basidiomycota</taxon>
        <taxon>Agaricomycotina</taxon>
        <taxon>Agaricomycetes</taxon>
        <taxon>Agaricomycetidae</taxon>
        <taxon>Agaricales</taxon>
        <taxon>Agaricineae</taxon>
        <taxon>Hymenogastraceae</taxon>
        <taxon>Hebeloma</taxon>
    </lineage>
</organism>
<proteinExistence type="inferred from homology"/>
<keyword evidence="5" id="KW-0812">Transmembrane</keyword>
<reference evidence="7 8" key="1">
    <citation type="submission" date="2014-04" db="EMBL/GenBank/DDBJ databases">
        <authorList>
            <consortium name="DOE Joint Genome Institute"/>
            <person name="Kuo A."/>
            <person name="Gay G."/>
            <person name="Dore J."/>
            <person name="Kohler A."/>
            <person name="Nagy L.G."/>
            <person name="Floudas D."/>
            <person name="Copeland A."/>
            <person name="Barry K.W."/>
            <person name="Cichocki N."/>
            <person name="Veneault-Fourrey C."/>
            <person name="LaButti K."/>
            <person name="Lindquist E.A."/>
            <person name="Lipzen A."/>
            <person name="Lundell T."/>
            <person name="Morin E."/>
            <person name="Murat C."/>
            <person name="Sun H."/>
            <person name="Tunlid A."/>
            <person name="Henrissat B."/>
            <person name="Grigoriev I.V."/>
            <person name="Hibbett D.S."/>
            <person name="Martin F."/>
            <person name="Nordberg H.P."/>
            <person name="Cantor M.N."/>
            <person name="Hua S.X."/>
        </authorList>
    </citation>
    <scope>NUCLEOTIDE SEQUENCE [LARGE SCALE GENOMIC DNA]</scope>
    <source>
        <strain evidence="8">h7</strain>
    </source>
</reference>
<keyword evidence="5" id="KW-0472">Membrane</keyword>
<dbReference type="STRING" id="686832.A0A0C2XVX0"/>
<keyword evidence="8" id="KW-1185">Reference proteome</keyword>
<dbReference type="EMBL" id="KN831779">
    <property type="protein sequence ID" value="KIM41798.1"/>
    <property type="molecule type" value="Genomic_DNA"/>
</dbReference>
<dbReference type="Pfam" id="PF02902">
    <property type="entry name" value="Peptidase_C48"/>
    <property type="match status" value="1"/>
</dbReference>
<dbReference type="SUPFAM" id="SSF54001">
    <property type="entry name" value="Cysteine proteinases"/>
    <property type="match status" value="1"/>
</dbReference>
<feature type="compositionally biased region" description="Acidic residues" evidence="4">
    <location>
        <begin position="1822"/>
        <end position="1836"/>
    </location>
</feature>
<protein>
    <recommendedName>
        <fullName evidence="6">Ubiquitin-like protease family profile domain-containing protein</fullName>
    </recommendedName>
</protein>
<feature type="region of interest" description="Disordered" evidence="4">
    <location>
        <begin position="540"/>
        <end position="639"/>
    </location>
</feature>
<evidence type="ECO:0000259" key="6">
    <source>
        <dbReference type="PROSITE" id="PS50600"/>
    </source>
</evidence>
<evidence type="ECO:0000313" key="7">
    <source>
        <dbReference type="EMBL" id="KIM41798.1"/>
    </source>
</evidence>
<evidence type="ECO:0000313" key="8">
    <source>
        <dbReference type="Proteomes" id="UP000053424"/>
    </source>
</evidence>
<dbReference type="GO" id="GO:0019783">
    <property type="term" value="F:ubiquitin-like protein peptidase activity"/>
    <property type="evidence" value="ECO:0007669"/>
    <property type="project" value="UniProtKB-ARBA"/>
</dbReference>
<dbReference type="Gene3D" id="3.40.395.10">
    <property type="entry name" value="Adenoviral Proteinase, Chain A"/>
    <property type="match status" value="1"/>
</dbReference>
<evidence type="ECO:0000256" key="2">
    <source>
        <dbReference type="ARBA" id="ARBA00022670"/>
    </source>
</evidence>
<feature type="domain" description="Ubiquitin-like protease family profile" evidence="6">
    <location>
        <begin position="345"/>
        <end position="509"/>
    </location>
</feature>
<evidence type="ECO:0000256" key="3">
    <source>
        <dbReference type="ARBA" id="ARBA00022801"/>
    </source>
</evidence>
<evidence type="ECO:0000256" key="5">
    <source>
        <dbReference type="SAM" id="Phobius"/>
    </source>
</evidence>
<feature type="region of interest" description="Disordered" evidence="4">
    <location>
        <begin position="1802"/>
        <end position="1836"/>
    </location>
</feature>
<dbReference type="PROSITE" id="PS50600">
    <property type="entry name" value="ULP_PROTEASE"/>
    <property type="match status" value="1"/>
</dbReference>
<gene>
    <name evidence="7" type="ORF">M413DRAFT_10690</name>
</gene>
<feature type="transmembrane region" description="Helical" evidence="5">
    <location>
        <begin position="22"/>
        <end position="41"/>
    </location>
</feature>
<dbReference type="InterPro" id="IPR038765">
    <property type="entry name" value="Papain-like_cys_pep_sf"/>
</dbReference>
<keyword evidence="3" id="KW-0378">Hydrolase</keyword>
<accession>A0A0C2XVX0</accession>
<dbReference type="HOGENOM" id="CLU_238224_0_0_1"/>
<dbReference type="GO" id="GO:0006508">
    <property type="term" value="P:proteolysis"/>
    <property type="evidence" value="ECO:0007669"/>
    <property type="project" value="UniProtKB-KW"/>
</dbReference>
<dbReference type="GO" id="GO:0008234">
    <property type="term" value="F:cysteine-type peptidase activity"/>
    <property type="evidence" value="ECO:0007669"/>
    <property type="project" value="InterPro"/>
</dbReference>
<keyword evidence="2" id="KW-0645">Protease</keyword>
<evidence type="ECO:0000256" key="1">
    <source>
        <dbReference type="ARBA" id="ARBA00005234"/>
    </source>
</evidence>
<feature type="compositionally biased region" description="Polar residues" evidence="4">
    <location>
        <begin position="595"/>
        <end position="606"/>
    </location>
</feature>
<feature type="compositionally biased region" description="Polar residues" evidence="4">
    <location>
        <begin position="554"/>
        <end position="563"/>
    </location>
</feature>
<evidence type="ECO:0000256" key="4">
    <source>
        <dbReference type="SAM" id="MobiDB-lite"/>
    </source>
</evidence>
<dbReference type="OrthoDB" id="3268677at2759"/>
<keyword evidence="5" id="KW-1133">Transmembrane helix</keyword>
<comment type="similarity">
    <text evidence="1">Belongs to the peptidase C48 family.</text>
</comment>
<reference evidence="8" key="2">
    <citation type="submission" date="2015-01" db="EMBL/GenBank/DDBJ databases">
        <title>Evolutionary Origins and Diversification of the Mycorrhizal Mutualists.</title>
        <authorList>
            <consortium name="DOE Joint Genome Institute"/>
            <consortium name="Mycorrhizal Genomics Consortium"/>
            <person name="Kohler A."/>
            <person name="Kuo A."/>
            <person name="Nagy L.G."/>
            <person name="Floudas D."/>
            <person name="Copeland A."/>
            <person name="Barry K.W."/>
            <person name="Cichocki N."/>
            <person name="Veneault-Fourrey C."/>
            <person name="LaButti K."/>
            <person name="Lindquist E.A."/>
            <person name="Lipzen A."/>
            <person name="Lundell T."/>
            <person name="Morin E."/>
            <person name="Murat C."/>
            <person name="Riley R."/>
            <person name="Ohm R."/>
            <person name="Sun H."/>
            <person name="Tunlid A."/>
            <person name="Henrissat B."/>
            <person name="Grigoriev I.V."/>
            <person name="Hibbett D.S."/>
            <person name="Martin F."/>
        </authorList>
    </citation>
    <scope>NUCLEOTIDE SEQUENCE [LARGE SCALE GENOMIC DNA]</scope>
    <source>
        <strain evidence="8">h7</strain>
    </source>
</reference>
<dbReference type="Proteomes" id="UP000053424">
    <property type="component" value="Unassembled WGS sequence"/>
</dbReference>
<dbReference type="InterPro" id="IPR003653">
    <property type="entry name" value="Peptidase_C48_C"/>
</dbReference>